<organism evidence="2 3">
    <name type="scientific">Biformimicrobium ophioploci</name>
    <dbReference type="NCBI Taxonomy" id="3036711"/>
    <lineage>
        <taxon>Bacteria</taxon>
        <taxon>Pseudomonadati</taxon>
        <taxon>Pseudomonadota</taxon>
        <taxon>Gammaproteobacteria</taxon>
        <taxon>Cellvibrionales</taxon>
        <taxon>Microbulbiferaceae</taxon>
        <taxon>Biformimicrobium</taxon>
    </lineage>
</organism>
<dbReference type="InterPro" id="IPR003489">
    <property type="entry name" value="RHF/RaiA"/>
</dbReference>
<evidence type="ECO:0008006" key="4">
    <source>
        <dbReference type="Google" id="ProtNLM"/>
    </source>
</evidence>
<dbReference type="Proteomes" id="UP001224392">
    <property type="component" value="Unassembled WGS sequence"/>
</dbReference>
<evidence type="ECO:0000256" key="1">
    <source>
        <dbReference type="SAM" id="MobiDB-lite"/>
    </source>
</evidence>
<sequence length="121" mass="13668">MKSAPYDKIFFRDLDKSPTLAGLVAKKLEKLERFSDDILSSRVVLEAPHQHKHKGKNFKASIELGLRGDSVTISNEDESIHKAVISAFESAERRVKARRSKKIAKRHQPLPHQLEPAESEA</sequence>
<accession>A0ABQ6M1X8</accession>
<keyword evidence="3" id="KW-1185">Reference proteome</keyword>
<dbReference type="RefSeq" id="WP_285764942.1">
    <property type="nucleotide sequence ID" value="NZ_BSYJ01000006.1"/>
</dbReference>
<comment type="caution">
    <text evidence="2">The sequence shown here is derived from an EMBL/GenBank/DDBJ whole genome shotgun (WGS) entry which is preliminary data.</text>
</comment>
<evidence type="ECO:0000313" key="3">
    <source>
        <dbReference type="Proteomes" id="UP001224392"/>
    </source>
</evidence>
<feature type="region of interest" description="Disordered" evidence="1">
    <location>
        <begin position="96"/>
        <end position="121"/>
    </location>
</feature>
<dbReference type="InterPro" id="IPR036567">
    <property type="entry name" value="RHF-like"/>
</dbReference>
<name>A0ABQ6M1X8_9GAMM</name>
<dbReference type="SUPFAM" id="SSF69754">
    <property type="entry name" value="Ribosome binding protein Y (YfiA homologue)"/>
    <property type="match status" value="1"/>
</dbReference>
<dbReference type="Pfam" id="PF02482">
    <property type="entry name" value="Ribosomal_S30AE"/>
    <property type="match status" value="1"/>
</dbReference>
<reference evidence="2 3" key="1">
    <citation type="submission" date="2023-04" db="EMBL/GenBank/DDBJ databases">
        <title>Marinobulbifer ophiurae gen. nov., sp. Nov., isolate from tissue of brittle star Ophioplocus japonicus.</title>
        <authorList>
            <person name="Kawano K."/>
            <person name="Sawayama S."/>
            <person name="Nakagawa S."/>
        </authorList>
    </citation>
    <scope>NUCLEOTIDE SEQUENCE [LARGE SCALE GENOMIC DNA]</scope>
    <source>
        <strain evidence="2 3">NKW57</strain>
    </source>
</reference>
<gene>
    <name evidence="2" type="ORF">MNKW57_26490</name>
</gene>
<protein>
    <recommendedName>
        <fullName evidence="4">Ribosomal subunit interface protein</fullName>
    </recommendedName>
</protein>
<evidence type="ECO:0000313" key="2">
    <source>
        <dbReference type="EMBL" id="GMG88328.1"/>
    </source>
</evidence>
<feature type="compositionally biased region" description="Basic residues" evidence="1">
    <location>
        <begin position="96"/>
        <end position="109"/>
    </location>
</feature>
<dbReference type="EMBL" id="BSYJ01000006">
    <property type="protein sequence ID" value="GMG88328.1"/>
    <property type="molecule type" value="Genomic_DNA"/>
</dbReference>
<proteinExistence type="predicted"/>
<dbReference type="Gene3D" id="3.30.160.100">
    <property type="entry name" value="Ribosome hibernation promotion factor-like"/>
    <property type="match status" value="1"/>
</dbReference>